<feature type="region of interest" description="Disordered" evidence="1">
    <location>
        <begin position="72"/>
        <end position="109"/>
    </location>
</feature>
<feature type="transmembrane region" description="Helical" evidence="2">
    <location>
        <begin position="46"/>
        <end position="66"/>
    </location>
</feature>
<evidence type="ECO:0000256" key="2">
    <source>
        <dbReference type="SAM" id="Phobius"/>
    </source>
</evidence>
<dbReference type="RefSeq" id="WP_197352658.1">
    <property type="nucleotide sequence ID" value="NZ_CP048882.1"/>
</dbReference>
<reference evidence="4" key="1">
    <citation type="submission" date="2020-02" db="EMBL/GenBank/DDBJ databases">
        <title>Streptomyces sp. ASO4wet.</title>
        <authorList>
            <person name="Risdian C."/>
            <person name="Landwehr W."/>
            <person name="Schupp P."/>
            <person name="Wink J."/>
        </authorList>
    </citation>
    <scope>NUCLEOTIDE SEQUENCE [LARGE SCALE GENOMIC DNA]</scope>
    <source>
        <strain evidence="4">ASO4wet</strain>
    </source>
</reference>
<dbReference type="KEGG" id="sbat:G4Z16_23485"/>
<proteinExistence type="predicted"/>
<keyword evidence="2" id="KW-0812">Transmembrane</keyword>
<keyword evidence="4" id="KW-1185">Reference proteome</keyword>
<dbReference type="EMBL" id="CP048882">
    <property type="protein sequence ID" value="QPP08880.1"/>
    <property type="molecule type" value="Genomic_DNA"/>
</dbReference>
<accession>A0A7T1T9L7</accession>
<sequence>MTLSPTDAPSDDRSRHGSADQSGEADNLVFVDATGRRALLLRRAGIVLGAAFLVYGVMVGVSFMGGPSLAPSEIAPFDSVSDTQNQDPATERVRKDNSPSARNSARPCRKQCRKICRKHPGKAACRKRLLGRTVNGPDGATPTRSAPASVR</sequence>
<feature type="region of interest" description="Disordered" evidence="1">
    <location>
        <begin position="127"/>
        <end position="151"/>
    </location>
</feature>
<feature type="region of interest" description="Disordered" evidence="1">
    <location>
        <begin position="1"/>
        <end position="22"/>
    </location>
</feature>
<feature type="compositionally biased region" description="Polar residues" evidence="1">
    <location>
        <begin position="142"/>
        <end position="151"/>
    </location>
</feature>
<evidence type="ECO:0000256" key="1">
    <source>
        <dbReference type="SAM" id="MobiDB-lite"/>
    </source>
</evidence>
<gene>
    <name evidence="3" type="ORF">G4Z16_23485</name>
</gene>
<keyword evidence="2" id="KW-1133">Transmembrane helix</keyword>
<dbReference type="Proteomes" id="UP000595046">
    <property type="component" value="Chromosome"/>
</dbReference>
<organism evidence="3 4">
    <name type="scientific">Streptomyces bathyalis</name>
    <dbReference type="NCBI Taxonomy" id="2710756"/>
    <lineage>
        <taxon>Bacteria</taxon>
        <taxon>Bacillati</taxon>
        <taxon>Actinomycetota</taxon>
        <taxon>Actinomycetes</taxon>
        <taxon>Kitasatosporales</taxon>
        <taxon>Streptomycetaceae</taxon>
        <taxon>Streptomyces</taxon>
    </lineage>
</organism>
<keyword evidence="2" id="KW-0472">Membrane</keyword>
<name>A0A7T1T9L7_9ACTN</name>
<evidence type="ECO:0000313" key="3">
    <source>
        <dbReference type="EMBL" id="QPP08880.1"/>
    </source>
</evidence>
<evidence type="ECO:0000313" key="4">
    <source>
        <dbReference type="Proteomes" id="UP000595046"/>
    </source>
</evidence>
<dbReference type="AlphaFoldDB" id="A0A7T1T9L7"/>
<protein>
    <submittedName>
        <fullName evidence="3">Uncharacterized protein</fullName>
    </submittedName>
</protein>